<dbReference type="GO" id="GO:0005886">
    <property type="term" value="C:plasma membrane"/>
    <property type="evidence" value="ECO:0007669"/>
    <property type="project" value="TreeGrafter"/>
</dbReference>
<reference evidence="7" key="2">
    <citation type="submission" date="2025-08" db="UniProtKB">
        <authorList>
            <consortium name="Ensembl"/>
        </authorList>
    </citation>
    <scope>IDENTIFICATION</scope>
</reference>
<dbReference type="InterPro" id="IPR013783">
    <property type="entry name" value="Ig-like_fold"/>
</dbReference>
<dbReference type="Proteomes" id="UP000694395">
    <property type="component" value="Chromosome 17"/>
</dbReference>
<protein>
    <recommendedName>
        <fullName evidence="6">Immunoglobulin V-set domain-containing protein</fullName>
    </recommendedName>
</protein>
<keyword evidence="5" id="KW-0732">Signal</keyword>
<feature type="compositionally biased region" description="Low complexity" evidence="4">
    <location>
        <begin position="124"/>
        <end position="153"/>
    </location>
</feature>
<feature type="compositionally biased region" description="Polar residues" evidence="4">
    <location>
        <begin position="166"/>
        <end position="176"/>
    </location>
</feature>
<evidence type="ECO:0000256" key="1">
    <source>
        <dbReference type="ARBA" id="ARBA00004370"/>
    </source>
</evidence>
<keyword evidence="8" id="KW-1185">Reference proteome</keyword>
<dbReference type="Ensembl" id="ENSOMYT00000153222.1">
    <property type="protein sequence ID" value="ENSOMYP00000109413.1"/>
    <property type="gene ID" value="ENSOMYG00000074940.1"/>
</dbReference>
<dbReference type="InterPro" id="IPR013106">
    <property type="entry name" value="Ig_V-set"/>
</dbReference>
<feature type="signal peptide" evidence="5">
    <location>
        <begin position="1"/>
        <end position="26"/>
    </location>
</feature>
<reference evidence="7" key="1">
    <citation type="submission" date="2020-07" db="EMBL/GenBank/DDBJ databases">
        <title>A long reads based de novo assembly of the rainbow trout Arlee double haploid line genome.</title>
        <authorList>
            <person name="Gao G."/>
            <person name="Palti Y."/>
        </authorList>
    </citation>
    <scope>NUCLEOTIDE SEQUENCE [LARGE SCALE GENOMIC DNA]</scope>
</reference>
<dbReference type="PANTHER" id="PTHR11860">
    <property type="entry name" value="POLYMERIC-IMMUNOGLOBULIN RECEPTOR"/>
    <property type="match status" value="1"/>
</dbReference>
<proteinExistence type="predicted"/>
<dbReference type="AlphaFoldDB" id="A0A8K9UQM5"/>
<evidence type="ECO:0000256" key="3">
    <source>
        <dbReference type="ARBA" id="ARBA00023136"/>
    </source>
</evidence>
<organism evidence="7 8">
    <name type="scientific">Oncorhynchus mykiss</name>
    <name type="common">Rainbow trout</name>
    <name type="synonym">Salmo gairdneri</name>
    <dbReference type="NCBI Taxonomy" id="8022"/>
    <lineage>
        <taxon>Eukaryota</taxon>
        <taxon>Metazoa</taxon>
        <taxon>Chordata</taxon>
        <taxon>Craniata</taxon>
        <taxon>Vertebrata</taxon>
        <taxon>Euteleostomi</taxon>
        <taxon>Actinopterygii</taxon>
        <taxon>Neopterygii</taxon>
        <taxon>Teleostei</taxon>
        <taxon>Protacanthopterygii</taxon>
        <taxon>Salmoniformes</taxon>
        <taxon>Salmonidae</taxon>
        <taxon>Salmoninae</taxon>
        <taxon>Oncorhynchus</taxon>
    </lineage>
</organism>
<name>A0A8K9UQM5_ONCMY</name>
<evidence type="ECO:0000259" key="6">
    <source>
        <dbReference type="Pfam" id="PF07686"/>
    </source>
</evidence>
<dbReference type="InterPro" id="IPR050671">
    <property type="entry name" value="CD300_family_receptors"/>
</dbReference>
<feature type="chain" id="PRO_5045036283" description="Immunoglobulin V-set domain-containing protein" evidence="5">
    <location>
        <begin position="27"/>
        <end position="176"/>
    </location>
</feature>
<feature type="domain" description="Immunoglobulin V-set" evidence="6">
    <location>
        <begin position="27"/>
        <end position="103"/>
    </location>
</feature>
<dbReference type="Pfam" id="PF07686">
    <property type="entry name" value="V-set"/>
    <property type="match status" value="1"/>
</dbReference>
<accession>A0A8K9UQM5</accession>
<comment type="subcellular location">
    <subcellularLocation>
        <location evidence="1">Membrane</location>
    </subcellularLocation>
</comment>
<dbReference type="Gene3D" id="2.60.40.10">
    <property type="entry name" value="Immunoglobulins"/>
    <property type="match status" value="1"/>
</dbReference>
<evidence type="ECO:0000256" key="5">
    <source>
        <dbReference type="SAM" id="SignalP"/>
    </source>
</evidence>
<evidence type="ECO:0000256" key="2">
    <source>
        <dbReference type="ARBA" id="ARBA00022692"/>
    </source>
</evidence>
<evidence type="ECO:0000313" key="8">
    <source>
        <dbReference type="Proteomes" id="UP000694395"/>
    </source>
</evidence>
<feature type="region of interest" description="Disordered" evidence="4">
    <location>
        <begin position="124"/>
        <end position="176"/>
    </location>
</feature>
<evidence type="ECO:0000256" key="4">
    <source>
        <dbReference type="SAM" id="MobiDB-lite"/>
    </source>
</evidence>
<evidence type="ECO:0000313" key="7">
    <source>
        <dbReference type="Ensembl" id="ENSOMYP00000109413.1"/>
    </source>
</evidence>
<dbReference type="SUPFAM" id="SSF48726">
    <property type="entry name" value="Immunoglobulin"/>
    <property type="match status" value="1"/>
</dbReference>
<dbReference type="GO" id="GO:0004888">
    <property type="term" value="F:transmembrane signaling receptor activity"/>
    <property type="evidence" value="ECO:0007669"/>
    <property type="project" value="TreeGrafter"/>
</dbReference>
<dbReference type="PANTHER" id="PTHR11860:SF87">
    <property type="entry name" value="CMRF35-LIKE MOLECULE 8"/>
    <property type="match status" value="1"/>
</dbReference>
<keyword evidence="2" id="KW-0812">Transmembrane</keyword>
<sequence>MSWVNVISCDCTVCFCLTALCVVVSAVTKEVVGGQVTVGCSFTLAGNNNKYFCKGTCSGRDILVETKGSKNVSQDRYSIEDKGDGVFYVTIKNLMKSDSGTYWSPPTSTTSTVISRRHVSTTLPNLSTTSSNLSTTLPDLSTTSPNTSSTLPNHVSGRLSRDGMMNISSSTLTNKL</sequence>
<dbReference type="InterPro" id="IPR036179">
    <property type="entry name" value="Ig-like_dom_sf"/>
</dbReference>
<keyword evidence="3" id="KW-0472">Membrane</keyword>
<reference evidence="7" key="3">
    <citation type="submission" date="2025-09" db="UniProtKB">
        <authorList>
            <consortium name="Ensembl"/>
        </authorList>
    </citation>
    <scope>IDENTIFICATION</scope>
</reference>
<dbReference type="GeneTree" id="ENSGT01100000263603"/>